<evidence type="ECO:0000256" key="3">
    <source>
        <dbReference type="ARBA" id="ARBA00022741"/>
    </source>
</evidence>
<dbReference type="Proteomes" id="UP001277761">
    <property type="component" value="Unassembled WGS sequence"/>
</dbReference>
<dbReference type="SUPFAM" id="SSF50677">
    <property type="entry name" value="ValRS/IleRS/LeuRS editing domain"/>
    <property type="match status" value="1"/>
</dbReference>
<gene>
    <name evidence="9" type="primary">valS</name>
    <name evidence="13" type="ORF">SK069_04550</name>
</gene>
<keyword evidence="2 9" id="KW-0436">Ligase</keyword>
<evidence type="ECO:0000256" key="8">
    <source>
        <dbReference type="ARBA" id="ARBA00047552"/>
    </source>
</evidence>
<dbReference type="InterPro" id="IPR009008">
    <property type="entry name" value="Val/Leu/Ile-tRNA-synth_edit"/>
</dbReference>
<dbReference type="GO" id="GO:0004832">
    <property type="term" value="F:valine-tRNA ligase activity"/>
    <property type="evidence" value="ECO:0007669"/>
    <property type="project" value="UniProtKB-EC"/>
</dbReference>
<dbReference type="SUPFAM" id="SSF47323">
    <property type="entry name" value="Anticodon-binding domain of a subclass of class I aminoacyl-tRNA synthetases"/>
    <property type="match status" value="1"/>
</dbReference>
<comment type="caution">
    <text evidence="13">The sequence shown here is derived from an EMBL/GenBank/DDBJ whole genome shotgun (WGS) entry which is preliminary data.</text>
</comment>
<evidence type="ECO:0000256" key="2">
    <source>
        <dbReference type="ARBA" id="ARBA00022598"/>
    </source>
</evidence>
<evidence type="ECO:0000256" key="1">
    <source>
        <dbReference type="ARBA" id="ARBA00022490"/>
    </source>
</evidence>
<feature type="domain" description="Valyl-tRNA synthetase tRNA-binding arm" evidence="12">
    <location>
        <begin position="843"/>
        <end position="896"/>
    </location>
</feature>
<evidence type="ECO:0000259" key="10">
    <source>
        <dbReference type="Pfam" id="PF00133"/>
    </source>
</evidence>
<dbReference type="EMBL" id="JAXAVX010000001">
    <property type="protein sequence ID" value="MDX8150856.1"/>
    <property type="molecule type" value="Genomic_DNA"/>
</dbReference>
<keyword evidence="1 9" id="KW-0963">Cytoplasm</keyword>
<evidence type="ECO:0000256" key="7">
    <source>
        <dbReference type="ARBA" id="ARBA00023146"/>
    </source>
</evidence>
<accession>A0ABU4VIV7</accession>
<evidence type="ECO:0000259" key="11">
    <source>
        <dbReference type="Pfam" id="PF08264"/>
    </source>
</evidence>
<evidence type="ECO:0000313" key="14">
    <source>
        <dbReference type="Proteomes" id="UP001277761"/>
    </source>
</evidence>
<dbReference type="Gene3D" id="3.40.50.620">
    <property type="entry name" value="HUPs"/>
    <property type="match status" value="2"/>
</dbReference>
<dbReference type="Pfam" id="PF10458">
    <property type="entry name" value="Val_tRNA-synt_C"/>
    <property type="match status" value="1"/>
</dbReference>
<evidence type="ECO:0000256" key="9">
    <source>
        <dbReference type="HAMAP-Rule" id="MF_02004"/>
    </source>
</evidence>
<dbReference type="Pfam" id="PF08264">
    <property type="entry name" value="Anticodon_1"/>
    <property type="match status" value="1"/>
</dbReference>
<dbReference type="NCBIfam" id="NF004349">
    <property type="entry name" value="PRK05729.1"/>
    <property type="match status" value="1"/>
</dbReference>
<dbReference type="CDD" id="cd07962">
    <property type="entry name" value="Anticodon_Ia_Val"/>
    <property type="match status" value="1"/>
</dbReference>
<comment type="function">
    <text evidence="9">Catalyzes the attachment of valine to tRNA(Val). As ValRS can inadvertently accommodate and process structurally similar amino acids such as threonine, to avoid such errors, it has a 'posttransfer' editing activity that hydrolyzes mischarged Thr-tRNA(Val) in a tRNA-dependent manner.</text>
</comment>
<proteinExistence type="inferred from homology"/>
<dbReference type="PROSITE" id="PS00178">
    <property type="entry name" value="AA_TRNA_LIGASE_I"/>
    <property type="match status" value="1"/>
</dbReference>
<dbReference type="InterPro" id="IPR002303">
    <property type="entry name" value="Valyl-tRNA_ligase"/>
</dbReference>
<evidence type="ECO:0000256" key="6">
    <source>
        <dbReference type="ARBA" id="ARBA00023054"/>
    </source>
</evidence>
<name>A0ABU4VIV7_9ACTN</name>
<feature type="binding site" evidence="9">
    <location>
        <position position="542"/>
    </location>
    <ligand>
        <name>ATP</name>
        <dbReference type="ChEBI" id="CHEBI:30616"/>
    </ligand>
</feature>
<dbReference type="SUPFAM" id="SSF46589">
    <property type="entry name" value="tRNA-binding arm"/>
    <property type="match status" value="1"/>
</dbReference>
<dbReference type="CDD" id="cd00817">
    <property type="entry name" value="ValRS_core"/>
    <property type="match status" value="1"/>
</dbReference>
<comment type="caution">
    <text evidence="9">Lacks conserved residue(s) required for the propagation of feature annotation.</text>
</comment>
<dbReference type="InterPro" id="IPR014729">
    <property type="entry name" value="Rossmann-like_a/b/a_fold"/>
</dbReference>
<dbReference type="RefSeq" id="WP_319952998.1">
    <property type="nucleotide sequence ID" value="NZ_JAXAVX010000001.1"/>
</dbReference>
<dbReference type="InterPro" id="IPR009080">
    <property type="entry name" value="tRNAsynth_Ia_anticodon-bd"/>
</dbReference>
<comment type="domain">
    <text evidence="9">The C-terminal coiled-coil domain is crucial for aminoacylation activity.</text>
</comment>
<dbReference type="HAMAP" id="MF_02004">
    <property type="entry name" value="Val_tRNA_synth_type1"/>
    <property type="match status" value="1"/>
</dbReference>
<organism evidence="13 14">
    <name type="scientific">Patulibacter brassicae</name>
    <dbReference type="NCBI Taxonomy" id="1705717"/>
    <lineage>
        <taxon>Bacteria</taxon>
        <taxon>Bacillati</taxon>
        <taxon>Actinomycetota</taxon>
        <taxon>Thermoleophilia</taxon>
        <taxon>Solirubrobacterales</taxon>
        <taxon>Patulibacteraceae</taxon>
        <taxon>Patulibacter</taxon>
    </lineage>
</organism>
<reference evidence="13 14" key="1">
    <citation type="submission" date="2023-11" db="EMBL/GenBank/DDBJ databases">
        <authorList>
            <person name="Xu M."/>
            <person name="Jiang T."/>
        </authorList>
    </citation>
    <scope>NUCLEOTIDE SEQUENCE [LARGE SCALE GENOMIC DNA]</scope>
    <source>
        <strain evidence="13 14">SD</strain>
    </source>
</reference>
<dbReference type="Gene3D" id="1.10.730.10">
    <property type="entry name" value="Isoleucyl-tRNA Synthetase, Domain 1"/>
    <property type="match status" value="1"/>
</dbReference>
<comment type="subcellular location">
    <subcellularLocation>
        <location evidence="9">Cytoplasm</location>
    </subcellularLocation>
</comment>
<dbReference type="InterPro" id="IPR002300">
    <property type="entry name" value="aa-tRNA-synth_Ia"/>
</dbReference>
<dbReference type="InterPro" id="IPR019499">
    <property type="entry name" value="Val-tRNA_synth_tRNA-bd"/>
</dbReference>
<comment type="subunit">
    <text evidence="9">Monomer.</text>
</comment>
<comment type="similarity">
    <text evidence="9">Belongs to the class-I aminoacyl-tRNA synthetase family. ValS type 1 subfamily.</text>
</comment>
<keyword evidence="7 9" id="KW-0030">Aminoacyl-tRNA synthetase</keyword>
<dbReference type="Gene3D" id="1.10.287.380">
    <property type="entry name" value="Valyl-tRNA synthetase, C-terminal domain"/>
    <property type="match status" value="1"/>
</dbReference>
<feature type="domain" description="Aminoacyl-tRNA synthetase class Ia" evidence="10">
    <location>
        <begin position="19"/>
        <end position="598"/>
    </location>
</feature>
<dbReference type="SUPFAM" id="SSF52374">
    <property type="entry name" value="Nucleotidylyl transferase"/>
    <property type="match status" value="1"/>
</dbReference>
<dbReference type="InterPro" id="IPR037118">
    <property type="entry name" value="Val-tRNA_synth_C_sf"/>
</dbReference>
<protein>
    <recommendedName>
        <fullName evidence="9">Valine--tRNA ligase</fullName>
        <ecNumber evidence="9">6.1.1.9</ecNumber>
    </recommendedName>
    <alternativeName>
        <fullName evidence="9">Valyl-tRNA synthetase</fullName>
        <shortName evidence="9">ValRS</shortName>
    </alternativeName>
</protein>
<keyword evidence="3 9" id="KW-0547">Nucleotide-binding</keyword>
<keyword evidence="6 9" id="KW-0175">Coiled coil</keyword>
<evidence type="ECO:0000256" key="4">
    <source>
        <dbReference type="ARBA" id="ARBA00022840"/>
    </source>
</evidence>
<dbReference type="InterPro" id="IPR001412">
    <property type="entry name" value="aa-tRNA-synth_I_CS"/>
</dbReference>
<evidence type="ECO:0000313" key="13">
    <source>
        <dbReference type="EMBL" id="MDX8150856.1"/>
    </source>
</evidence>
<dbReference type="InterPro" id="IPR033705">
    <property type="entry name" value="Anticodon_Ia_Val"/>
</dbReference>
<feature type="short sequence motif" description="'HIGH' region" evidence="9">
    <location>
        <begin position="48"/>
        <end position="58"/>
    </location>
</feature>
<dbReference type="PANTHER" id="PTHR11946:SF93">
    <property type="entry name" value="VALINE--TRNA LIGASE, CHLOROPLASTIC_MITOCHONDRIAL 2"/>
    <property type="match status" value="1"/>
</dbReference>
<evidence type="ECO:0000259" key="12">
    <source>
        <dbReference type="Pfam" id="PF10458"/>
    </source>
</evidence>
<comment type="domain">
    <text evidence="9">ValRS has two distinct active sites: one for aminoacylation and one for editing. The misactivated threonine is translocated from the active site to the editing site.</text>
</comment>
<keyword evidence="5 9" id="KW-0648">Protein biosynthesis</keyword>
<comment type="catalytic activity">
    <reaction evidence="8 9">
        <text>tRNA(Val) + L-valine + ATP = L-valyl-tRNA(Val) + AMP + diphosphate</text>
        <dbReference type="Rhea" id="RHEA:10704"/>
        <dbReference type="Rhea" id="RHEA-COMP:9672"/>
        <dbReference type="Rhea" id="RHEA-COMP:9708"/>
        <dbReference type="ChEBI" id="CHEBI:30616"/>
        <dbReference type="ChEBI" id="CHEBI:33019"/>
        <dbReference type="ChEBI" id="CHEBI:57762"/>
        <dbReference type="ChEBI" id="CHEBI:78442"/>
        <dbReference type="ChEBI" id="CHEBI:78537"/>
        <dbReference type="ChEBI" id="CHEBI:456215"/>
        <dbReference type="EC" id="6.1.1.9"/>
    </reaction>
</comment>
<dbReference type="InterPro" id="IPR010978">
    <property type="entry name" value="tRNA-bd_arm"/>
</dbReference>
<feature type="domain" description="Methionyl/Valyl/Leucyl/Isoleucyl-tRNA synthetase anticodon-binding" evidence="11">
    <location>
        <begin position="646"/>
        <end position="783"/>
    </location>
</feature>
<evidence type="ECO:0000256" key="5">
    <source>
        <dbReference type="ARBA" id="ARBA00022917"/>
    </source>
</evidence>
<dbReference type="PANTHER" id="PTHR11946">
    <property type="entry name" value="VALYL-TRNA SYNTHETASES"/>
    <property type="match status" value="1"/>
</dbReference>
<sequence>MSETQDPTRYEPSEAEPEVFARWEAAGVFDSDADGDPADSYSIAIPPPNVTGALHMGHALNGSIQDVLIRLNRMRGRNVRWTIGTDHAGIATQTKVEQQLAAEGTSRQEIGREAFLERTQAWRRQYGGTIIGQFRRLGVSAAYDDERFTMDDGYVRAVQEVFVALFEQGLIYKGTRLVNWDPGSRSAISDLEVEDREVTDKLYEIAYPLSDGSGDVVVATVRPETMLADVAVAVNPQDERFAGLVGRTVTLPLVGRELPIIGDDYVKTDFGTGCLKITPGHDPNDFEIGQRHGLESLSCIDEAGRITGGFAADFEGLPVAEAREAIVAALRAEGRLRGEEEYTHTVPFSHRSGERIEPLLSLQWFMRMEELARPAIDAVRDGRVRIHPESQKRRYLEWLEEIRPWTLSRQLWWGHQIPVWYRRKDGAVPADPQEVLDAPLDDVELHCGLEAPDGAGWVRDPDVLDTWFSSALWPFATLGWPDGTPELRTFYPTSVLSTARDILFLWVARMVMMGLRFAGDVPFRDVYCHSVIQAPDGRRMSKSLGTGIDPLDLIDGGPRPPVFAKKPGQDAGAFPAYGADAVRFGLLAMSSTQDVRFSEEKIAQGRQLVTKLSNAVRFAVGRLAEAPEAARAGAVVPRDGLARVEDRWIVSRTERIARETAARIDEFDFAKAALGLYDFVYGELCDWYLELVKGRDPATDPDLARVLGHALRRTLQIAHPVIPFLTEEAWAWLGADADGLLAASRLPEPDDAALDPDAEGAIERVIAVITAARSWRNAANVPPGPVLAARLEAEGYDADLREHVARLARLQLAPADGDAGDAVTIVVPGGQLVLPAGEHVDPEADRARIAARRANVEKQIAGLEGRLANERFVSRAPAEVVAAEREKLAGLRDELASL</sequence>
<keyword evidence="14" id="KW-1185">Reference proteome</keyword>
<dbReference type="Pfam" id="PF00133">
    <property type="entry name" value="tRNA-synt_1"/>
    <property type="match status" value="1"/>
</dbReference>
<keyword evidence="4 9" id="KW-0067">ATP-binding</keyword>
<dbReference type="EC" id="6.1.1.9" evidence="9"/>
<dbReference type="InterPro" id="IPR013155">
    <property type="entry name" value="M/V/L/I-tRNA-synth_anticd-bd"/>
</dbReference>
<dbReference type="Gene3D" id="3.90.740.10">
    <property type="entry name" value="Valyl/Leucyl/Isoleucyl-tRNA synthetase, editing domain"/>
    <property type="match status" value="1"/>
</dbReference>
<dbReference type="PRINTS" id="PR00986">
    <property type="entry name" value="TRNASYNTHVAL"/>
</dbReference>
<dbReference type="NCBIfam" id="TIGR00422">
    <property type="entry name" value="valS"/>
    <property type="match status" value="1"/>
</dbReference>